<reference evidence="1" key="1">
    <citation type="submission" date="2022-05" db="EMBL/GenBank/DDBJ databases">
        <title>Chromosome-level genome of Chaenocephalus aceratus.</title>
        <authorList>
            <person name="Park H."/>
        </authorList>
    </citation>
    <scope>NUCLEOTIDE SEQUENCE</scope>
    <source>
        <strain evidence="1">KU_202001</strain>
    </source>
</reference>
<organism evidence="1 2">
    <name type="scientific">Chaenocephalus aceratus</name>
    <name type="common">Blackfin icefish</name>
    <name type="synonym">Chaenichthys aceratus</name>
    <dbReference type="NCBI Taxonomy" id="36190"/>
    <lineage>
        <taxon>Eukaryota</taxon>
        <taxon>Metazoa</taxon>
        <taxon>Chordata</taxon>
        <taxon>Craniata</taxon>
        <taxon>Vertebrata</taxon>
        <taxon>Euteleostomi</taxon>
        <taxon>Actinopterygii</taxon>
        <taxon>Neopterygii</taxon>
        <taxon>Teleostei</taxon>
        <taxon>Neoteleostei</taxon>
        <taxon>Acanthomorphata</taxon>
        <taxon>Eupercaria</taxon>
        <taxon>Perciformes</taxon>
        <taxon>Notothenioidei</taxon>
        <taxon>Channichthyidae</taxon>
        <taxon>Chaenocephalus</taxon>
    </lineage>
</organism>
<sequence>MCNKDICNHFWYCCKTADHYEDLFDMWTGLLHHVTGEHSWALGACHHGPLLESREKEWIQQGSVAHQSLTDIILNAHWLKNVLKYLRFRGSRSNSGPQRQGVQAHRCVDMPWRLPTTVPAM</sequence>
<comment type="caution">
    <text evidence="1">The sequence shown here is derived from an EMBL/GenBank/DDBJ whole genome shotgun (WGS) entry which is preliminary data.</text>
</comment>
<proteinExistence type="predicted"/>
<name>A0ACB9XCF5_CHAAC</name>
<feature type="non-terminal residue" evidence="1">
    <location>
        <position position="121"/>
    </location>
</feature>
<evidence type="ECO:0000313" key="2">
    <source>
        <dbReference type="Proteomes" id="UP001057452"/>
    </source>
</evidence>
<evidence type="ECO:0000313" key="1">
    <source>
        <dbReference type="EMBL" id="KAI4823786.1"/>
    </source>
</evidence>
<protein>
    <submittedName>
        <fullName evidence="1">Uncharacterized protein</fullName>
    </submittedName>
</protein>
<accession>A0ACB9XCF5</accession>
<keyword evidence="2" id="KW-1185">Reference proteome</keyword>
<gene>
    <name evidence="1" type="ORF">KUCAC02_012355</name>
</gene>
<dbReference type="EMBL" id="CM043791">
    <property type="protein sequence ID" value="KAI4823786.1"/>
    <property type="molecule type" value="Genomic_DNA"/>
</dbReference>
<dbReference type="Proteomes" id="UP001057452">
    <property type="component" value="Chromosome 7"/>
</dbReference>